<keyword evidence="2" id="KW-1185">Reference proteome</keyword>
<evidence type="ECO:0000313" key="2">
    <source>
        <dbReference type="Proteomes" id="UP000295135"/>
    </source>
</evidence>
<dbReference type="Pfam" id="PF00494">
    <property type="entry name" value="SQS_PSY"/>
    <property type="match status" value="1"/>
</dbReference>
<dbReference type="Gene3D" id="1.10.600.10">
    <property type="entry name" value="Farnesyl Diphosphate Synthase"/>
    <property type="match status" value="1"/>
</dbReference>
<dbReference type="SFLD" id="SFLDG01018">
    <property type="entry name" value="Squalene/Phytoene_Synthase_Lik"/>
    <property type="match status" value="1"/>
</dbReference>
<dbReference type="NCBIfam" id="TIGR03464">
    <property type="entry name" value="HpnC"/>
    <property type="match status" value="1"/>
</dbReference>
<dbReference type="OrthoDB" id="9807580at2"/>
<dbReference type="InterPro" id="IPR033904">
    <property type="entry name" value="Trans_IPPS_HH"/>
</dbReference>
<dbReference type="SFLD" id="SFLDS00005">
    <property type="entry name" value="Isoprenoid_Synthase_Type_I"/>
    <property type="match status" value="1"/>
</dbReference>
<evidence type="ECO:0000313" key="1">
    <source>
        <dbReference type="EMBL" id="TCS71163.1"/>
    </source>
</evidence>
<gene>
    <name evidence="1" type="ORF">EDC61_11142</name>
</gene>
<dbReference type="InterPro" id="IPR002060">
    <property type="entry name" value="Squ/phyt_synthse"/>
</dbReference>
<dbReference type="EMBL" id="SLZY01000011">
    <property type="protein sequence ID" value="TCS71163.1"/>
    <property type="molecule type" value="Genomic_DNA"/>
</dbReference>
<sequence length="281" mass="32252">MTDAQSSRPTLVNVGHYENFPVASVFLPRRLRRPIQAIYRFARAADDIADEGDAPAEARLAELEAFREQLRALERGEAVTHPIFVELGEAIRRHDLPFQLFHDLLDAFAQDCSKTRYADFGEVMAYCRKSANPIGRLLLKLYGADAPRNQAYSDGICSALQIINFLQDVAVDWQKNRIYFPQDEMARYGISERQIAEGRSDGLWQIFMREQIERARKLLAAGAPLGRVLKGRIGFEMRLIILGGERILYKLHRSHGDMFSQRPKLGLGDWLYMLWRALRKK</sequence>
<comment type="caution">
    <text evidence="1">The sequence shown here is derived from an EMBL/GenBank/DDBJ whole genome shotgun (WGS) entry which is preliminary data.</text>
</comment>
<dbReference type="InterPro" id="IPR044843">
    <property type="entry name" value="Trans_IPPS_bact-type"/>
</dbReference>
<dbReference type="InterPro" id="IPR008949">
    <property type="entry name" value="Isoprenoid_synthase_dom_sf"/>
</dbReference>
<dbReference type="AlphaFoldDB" id="A0A4V2UQK0"/>
<dbReference type="SFLD" id="SFLDG01212">
    <property type="entry name" value="Phytoene_synthase_like"/>
    <property type="match status" value="1"/>
</dbReference>
<name>A0A4V2UQK0_9PROT</name>
<dbReference type="InterPro" id="IPR017827">
    <property type="entry name" value="HSQ_synthase_HpnC"/>
</dbReference>
<proteinExistence type="predicted"/>
<dbReference type="GO" id="GO:0051996">
    <property type="term" value="F:squalene synthase [NAD(P)H] activity"/>
    <property type="evidence" value="ECO:0007669"/>
    <property type="project" value="InterPro"/>
</dbReference>
<dbReference type="SUPFAM" id="SSF48576">
    <property type="entry name" value="Terpenoid synthases"/>
    <property type="match status" value="1"/>
</dbReference>
<reference evidence="1 2" key="1">
    <citation type="submission" date="2019-03" db="EMBL/GenBank/DDBJ databases">
        <title>Genomic Encyclopedia of Type Strains, Phase IV (KMG-IV): sequencing the most valuable type-strain genomes for metagenomic binning, comparative biology and taxonomic classification.</title>
        <authorList>
            <person name="Goeker M."/>
        </authorList>
    </citation>
    <scope>NUCLEOTIDE SEQUENCE [LARGE SCALE GENOMIC DNA]</scope>
    <source>
        <strain evidence="1 2">DSM 103923</strain>
    </source>
</reference>
<dbReference type="Proteomes" id="UP000295135">
    <property type="component" value="Unassembled WGS sequence"/>
</dbReference>
<dbReference type="GO" id="GO:0016114">
    <property type="term" value="P:terpenoid biosynthetic process"/>
    <property type="evidence" value="ECO:0007669"/>
    <property type="project" value="UniProtKB-ARBA"/>
</dbReference>
<organism evidence="1 2">
    <name type="scientific">Sulfuritortus calidifontis</name>
    <dbReference type="NCBI Taxonomy" id="1914471"/>
    <lineage>
        <taxon>Bacteria</taxon>
        <taxon>Pseudomonadati</taxon>
        <taxon>Pseudomonadota</taxon>
        <taxon>Betaproteobacteria</taxon>
        <taxon>Nitrosomonadales</taxon>
        <taxon>Thiobacillaceae</taxon>
        <taxon>Sulfuritortus</taxon>
    </lineage>
</organism>
<dbReference type="CDD" id="cd00683">
    <property type="entry name" value="Trans_IPPS_HH"/>
    <property type="match status" value="1"/>
</dbReference>
<protein>
    <submittedName>
        <fullName evidence="1">Squalene synthase HpnC</fullName>
    </submittedName>
</protein>
<dbReference type="PANTHER" id="PTHR31480">
    <property type="entry name" value="BIFUNCTIONAL LYCOPENE CYCLASE/PHYTOENE SYNTHASE"/>
    <property type="match status" value="1"/>
</dbReference>
<accession>A0A4V2UQK0</accession>
<dbReference type="RefSeq" id="WP_126461686.1">
    <property type="nucleotide sequence ID" value="NZ_AP018721.1"/>
</dbReference>
<dbReference type="GO" id="GO:0004311">
    <property type="term" value="F:geranylgeranyl diphosphate synthase activity"/>
    <property type="evidence" value="ECO:0007669"/>
    <property type="project" value="InterPro"/>
</dbReference>